<dbReference type="WBParaSite" id="ACRNAN_scaffold7747.g9712.t1">
    <property type="protein sequence ID" value="ACRNAN_scaffold7747.g9712.t1"/>
    <property type="gene ID" value="ACRNAN_scaffold7747.g9712"/>
</dbReference>
<proteinExistence type="predicted"/>
<dbReference type="SUPFAM" id="SSF51011">
    <property type="entry name" value="Glycosyl hydrolase domain"/>
    <property type="match status" value="1"/>
</dbReference>
<dbReference type="PANTHER" id="PTHR22762">
    <property type="entry name" value="ALPHA-GLUCOSIDASE"/>
    <property type="match status" value="1"/>
</dbReference>
<accession>A0A914EEK4</accession>
<dbReference type="Gene3D" id="2.60.40.1180">
    <property type="entry name" value="Golgi alpha-mannosidase II"/>
    <property type="match status" value="2"/>
</dbReference>
<dbReference type="AlphaFoldDB" id="A0A914EEK4"/>
<evidence type="ECO:0000259" key="1">
    <source>
        <dbReference type="Pfam" id="PF21365"/>
    </source>
</evidence>
<reference evidence="3" key="1">
    <citation type="submission" date="2022-11" db="UniProtKB">
        <authorList>
            <consortium name="WormBaseParasite"/>
        </authorList>
    </citation>
    <scope>IDENTIFICATION</scope>
</reference>
<dbReference type="GO" id="GO:0004558">
    <property type="term" value="F:alpha-1,4-glucosidase activity"/>
    <property type="evidence" value="ECO:0007669"/>
    <property type="project" value="TreeGrafter"/>
</dbReference>
<dbReference type="InterPro" id="IPR048395">
    <property type="entry name" value="Glyco_hydro_31_C"/>
</dbReference>
<evidence type="ECO:0000313" key="2">
    <source>
        <dbReference type="Proteomes" id="UP000887540"/>
    </source>
</evidence>
<sequence length="275" mass="31534">MQQYNLMIQALGQLWPKQLVKQTFLDIDICLIFIALNGGTVMRPVFFEFPNDSYATDISFQFLWGPAIMVIPVVEKNAKTVNGYLPLGSTWYSLYEFNYGDMILSGNHTFEAPWTSLPPVFIRGGHIIPRQVPDMTLTATRKNDFQLLIAPVKTSESPETLFAKGELFWDDGDSDFEDIEKHNFYHFLFEFYASKNNATLEILKKRDTKNLPLPPITNLEIFGYNYEPKADSLKLNDQEVLDADITPTSILNIVSSSLIDLNENRSKWVLTWDNL</sequence>
<dbReference type="Gene3D" id="3.20.20.80">
    <property type="entry name" value="Glycosidases"/>
    <property type="match status" value="1"/>
</dbReference>
<protein>
    <recommendedName>
        <fullName evidence="1">Glycosyl hydrolase family 31 C-terminal domain-containing protein</fullName>
    </recommendedName>
</protein>
<dbReference type="Pfam" id="PF21365">
    <property type="entry name" value="Glyco_hydro_31_3rd"/>
    <property type="match status" value="1"/>
</dbReference>
<dbReference type="InterPro" id="IPR013780">
    <property type="entry name" value="Glyco_hydro_b"/>
</dbReference>
<keyword evidence="2" id="KW-1185">Reference proteome</keyword>
<dbReference type="PANTHER" id="PTHR22762:SF133">
    <property type="entry name" value="P-TYPE DOMAIN-CONTAINING PROTEIN"/>
    <property type="match status" value="1"/>
</dbReference>
<evidence type="ECO:0000313" key="3">
    <source>
        <dbReference type="WBParaSite" id="ACRNAN_scaffold7747.g9712.t1"/>
    </source>
</evidence>
<dbReference type="Proteomes" id="UP000887540">
    <property type="component" value="Unplaced"/>
</dbReference>
<feature type="domain" description="Glycosyl hydrolase family 31 C-terminal" evidence="1">
    <location>
        <begin position="38"/>
        <end position="128"/>
    </location>
</feature>
<organism evidence="2 3">
    <name type="scientific">Acrobeloides nanus</name>
    <dbReference type="NCBI Taxonomy" id="290746"/>
    <lineage>
        <taxon>Eukaryota</taxon>
        <taxon>Metazoa</taxon>
        <taxon>Ecdysozoa</taxon>
        <taxon>Nematoda</taxon>
        <taxon>Chromadorea</taxon>
        <taxon>Rhabditida</taxon>
        <taxon>Tylenchina</taxon>
        <taxon>Cephalobomorpha</taxon>
        <taxon>Cephaloboidea</taxon>
        <taxon>Cephalobidae</taxon>
        <taxon>Acrobeloides</taxon>
    </lineage>
</organism>
<name>A0A914EEK4_9BILA</name>